<accession>A0A3A1YKZ9</accession>
<organism evidence="1 2">
    <name type="scientific">Psittacicella hinzii</name>
    <dbReference type="NCBI Taxonomy" id="2028575"/>
    <lineage>
        <taxon>Bacteria</taxon>
        <taxon>Pseudomonadati</taxon>
        <taxon>Pseudomonadota</taxon>
        <taxon>Gammaproteobacteria</taxon>
        <taxon>Pasteurellales</taxon>
        <taxon>Psittacicellaceae</taxon>
        <taxon>Psittacicella</taxon>
    </lineage>
</organism>
<evidence type="ECO:0000313" key="1">
    <source>
        <dbReference type="EMBL" id="RIY37908.1"/>
    </source>
</evidence>
<evidence type="ECO:0000313" key="2">
    <source>
        <dbReference type="Proteomes" id="UP000265916"/>
    </source>
</evidence>
<protein>
    <submittedName>
        <fullName evidence="1">Uncharacterized protein</fullName>
    </submittedName>
</protein>
<dbReference type="RefSeq" id="WP_119531407.1">
    <property type="nucleotide sequence ID" value="NZ_JBHSSP010000022.1"/>
</dbReference>
<dbReference type="AlphaFoldDB" id="A0A3A1YKZ9"/>
<proteinExistence type="predicted"/>
<comment type="caution">
    <text evidence="1">The sequence shown here is derived from an EMBL/GenBank/DDBJ whole genome shotgun (WGS) entry which is preliminary data.</text>
</comment>
<keyword evidence="2" id="KW-1185">Reference proteome</keyword>
<dbReference type="Proteomes" id="UP000265916">
    <property type="component" value="Unassembled WGS sequence"/>
</dbReference>
<sequence>MSTSTHQIVELQPFSSQETVEAVAKYLVVAAGQAPAVLVALAASFPGYFHTSNAQDKLSLEQSNMLWQRIGQADAMFTQNAQATMFFTMLTQDAIAYTKRFPRLATVGKLLAHVWAQQAGKIYNQAYQADIEGNYFDWSLRYDAGLSPDEVHSQLQDLKRNPADYFSKPLTQKANLWNYWGSLDNKYTDFSGAIWHCLTTNLEQGPRLHEKTWSDYASKLGFVGTLKGIDLLYQFALVKHFGVNEKKVTGQITDPELRAKVTTALLNTLYYFIEHQADIRFLTSLGYSYRHTDDQTAISLLLSGLSPKQQVFVHQLTTQLRKQELDLAALVADIEHNAGVKAEYHQLLASLEEQLRPSASLAATNLGTSAFEAEQVDTKALERLVFLGLPQVKTVRLTAPSARNDQ</sequence>
<dbReference type="EMBL" id="NRJG01000073">
    <property type="protein sequence ID" value="RIY37908.1"/>
    <property type="molecule type" value="Genomic_DNA"/>
</dbReference>
<name>A0A3A1YKZ9_9GAMM</name>
<gene>
    <name evidence="1" type="ORF">CKF58_04500</name>
</gene>
<reference evidence="1 2" key="1">
    <citation type="submission" date="2017-08" db="EMBL/GenBank/DDBJ databases">
        <title>Reclassification of Bisgaard taxon 37 and 44.</title>
        <authorList>
            <person name="Christensen H."/>
        </authorList>
    </citation>
    <scope>NUCLEOTIDE SEQUENCE [LARGE SCALE GENOMIC DNA]</scope>
    <source>
        <strain evidence="1 2">111</strain>
    </source>
</reference>